<organism evidence="11 12">
    <name type="scientific">Streptomyces qinzhouensis</name>
    <dbReference type="NCBI Taxonomy" id="2599401"/>
    <lineage>
        <taxon>Bacteria</taxon>
        <taxon>Bacillati</taxon>
        <taxon>Actinomycetota</taxon>
        <taxon>Actinomycetes</taxon>
        <taxon>Kitasatosporales</taxon>
        <taxon>Streptomycetaceae</taxon>
        <taxon>Streptomyces</taxon>
    </lineage>
</organism>
<evidence type="ECO:0000256" key="6">
    <source>
        <dbReference type="ARBA" id="ARBA00022989"/>
    </source>
</evidence>
<dbReference type="Proteomes" id="UP000320580">
    <property type="component" value="Chromosome"/>
</dbReference>
<feature type="region of interest" description="Disordered" evidence="9">
    <location>
        <begin position="216"/>
        <end position="262"/>
    </location>
</feature>
<comment type="subcellular location">
    <subcellularLocation>
        <location evidence="1 8">Cell membrane</location>
        <topology evidence="1 8">Multi-pass membrane protein</topology>
    </subcellularLocation>
</comment>
<feature type="transmembrane region" description="Helical" evidence="8">
    <location>
        <begin position="184"/>
        <end position="201"/>
    </location>
</feature>
<dbReference type="NCBIfam" id="TIGR03004">
    <property type="entry name" value="ectoine_ehuC"/>
    <property type="match status" value="1"/>
</dbReference>
<evidence type="ECO:0000256" key="7">
    <source>
        <dbReference type="ARBA" id="ARBA00023136"/>
    </source>
</evidence>
<evidence type="ECO:0000313" key="11">
    <source>
        <dbReference type="EMBL" id="QDY76891.1"/>
    </source>
</evidence>
<keyword evidence="12" id="KW-1185">Reference proteome</keyword>
<dbReference type="InterPro" id="IPR043429">
    <property type="entry name" value="ArtM/GltK/GlnP/TcyL/YhdX-like"/>
</dbReference>
<evidence type="ECO:0000256" key="3">
    <source>
        <dbReference type="ARBA" id="ARBA00022475"/>
    </source>
</evidence>
<dbReference type="RefSeq" id="WP_146480182.1">
    <property type="nucleotide sequence ID" value="NZ_CP042266.1"/>
</dbReference>
<evidence type="ECO:0000256" key="8">
    <source>
        <dbReference type="RuleBase" id="RU363032"/>
    </source>
</evidence>
<proteinExistence type="inferred from homology"/>
<evidence type="ECO:0000256" key="1">
    <source>
        <dbReference type="ARBA" id="ARBA00004651"/>
    </source>
</evidence>
<dbReference type="InterPro" id="IPR000515">
    <property type="entry name" value="MetI-like"/>
</dbReference>
<evidence type="ECO:0000256" key="9">
    <source>
        <dbReference type="SAM" id="MobiDB-lite"/>
    </source>
</evidence>
<keyword evidence="6 8" id="KW-1133">Transmembrane helix</keyword>
<feature type="transmembrane region" description="Helical" evidence="8">
    <location>
        <begin position="159"/>
        <end position="178"/>
    </location>
</feature>
<evidence type="ECO:0000256" key="2">
    <source>
        <dbReference type="ARBA" id="ARBA00022448"/>
    </source>
</evidence>
<keyword evidence="4 8" id="KW-0812">Transmembrane</keyword>
<evidence type="ECO:0000259" key="10">
    <source>
        <dbReference type="PROSITE" id="PS50928"/>
    </source>
</evidence>
<protein>
    <submittedName>
        <fullName evidence="11">Ectoine/hydroxyectoine ABC transporter permease subunit EhuC</fullName>
    </submittedName>
</protein>
<dbReference type="KEGG" id="sqz:FQU76_10540"/>
<dbReference type="GO" id="GO:0022857">
    <property type="term" value="F:transmembrane transporter activity"/>
    <property type="evidence" value="ECO:0007669"/>
    <property type="project" value="InterPro"/>
</dbReference>
<reference evidence="11 12" key="1">
    <citation type="submission" date="2019-07" db="EMBL/GenBank/DDBJ databases">
        <authorList>
            <person name="Zhu P."/>
        </authorList>
    </citation>
    <scope>NUCLEOTIDE SEQUENCE [LARGE SCALE GENOMIC DNA]</scope>
    <source>
        <strain evidence="11 12">SSL-25</strain>
    </source>
</reference>
<dbReference type="CDD" id="cd06261">
    <property type="entry name" value="TM_PBP2"/>
    <property type="match status" value="1"/>
</dbReference>
<dbReference type="Gene3D" id="1.10.3720.10">
    <property type="entry name" value="MetI-like"/>
    <property type="match status" value="1"/>
</dbReference>
<feature type="domain" description="ABC transmembrane type-1" evidence="10">
    <location>
        <begin position="16"/>
        <end position="202"/>
    </location>
</feature>
<feature type="transmembrane region" description="Helical" evidence="8">
    <location>
        <begin position="50"/>
        <end position="73"/>
    </location>
</feature>
<dbReference type="GO" id="GO:0006865">
    <property type="term" value="P:amino acid transport"/>
    <property type="evidence" value="ECO:0007669"/>
    <property type="project" value="UniProtKB-KW"/>
</dbReference>
<comment type="similarity">
    <text evidence="8">Belongs to the binding-protein-dependent transport system permease family.</text>
</comment>
<dbReference type="PROSITE" id="PS50928">
    <property type="entry name" value="ABC_TM1"/>
    <property type="match status" value="1"/>
</dbReference>
<dbReference type="InterPro" id="IPR010065">
    <property type="entry name" value="AA_ABC_transptr_permease_3TM"/>
</dbReference>
<dbReference type="AlphaFoldDB" id="A0A5B8JAJ5"/>
<feature type="compositionally biased region" description="Low complexity" evidence="9">
    <location>
        <begin position="242"/>
        <end position="262"/>
    </location>
</feature>
<keyword evidence="2 8" id="KW-0813">Transport</keyword>
<dbReference type="SUPFAM" id="SSF161098">
    <property type="entry name" value="MetI-like"/>
    <property type="match status" value="1"/>
</dbReference>
<dbReference type="Pfam" id="PF00528">
    <property type="entry name" value="BPD_transp_1"/>
    <property type="match status" value="1"/>
</dbReference>
<accession>A0A5B8JAJ5</accession>
<dbReference type="NCBIfam" id="TIGR01726">
    <property type="entry name" value="HEQRo_perm_3TM"/>
    <property type="match status" value="1"/>
</dbReference>
<dbReference type="EMBL" id="CP042266">
    <property type="protein sequence ID" value="QDY76891.1"/>
    <property type="molecule type" value="Genomic_DNA"/>
</dbReference>
<sequence length="262" mass="27541">MSEITPGLWELLLKGGWITVQLTVFSAALSVLVAFAVGPARTHRSRLVRFAAGAYVEIFRGTSALILMFWIFFVLPMGFGWQLVPMWAAVLALGLTYGAYGAEVVRGALAAVEPGQLEAGIALGFTPGQRLRRVVLPQAWPEMIPPFGNLLVELLKGTALVSVMGVGDIAFGAALVRNATGDSAPVYTVVLLMYFVLAFTLTRGMRVLERRAKAGLGQDTGPSVADRFRARRRAAAPPPAPAAVTGAASASASASASAGGER</sequence>
<dbReference type="InterPro" id="IPR035906">
    <property type="entry name" value="MetI-like_sf"/>
</dbReference>
<dbReference type="InterPro" id="IPR014342">
    <property type="entry name" value="Ectoine_EhuC"/>
</dbReference>
<keyword evidence="7 8" id="KW-0472">Membrane</keyword>
<keyword evidence="5" id="KW-0029">Amino-acid transport</keyword>
<dbReference type="PANTHER" id="PTHR30614:SF0">
    <property type="entry name" value="L-CYSTINE TRANSPORT SYSTEM PERMEASE PROTEIN TCYL"/>
    <property type="match status" value="1"/>
</dbReference>
<dbReference type="GO" id="GO:0043190">
    <property type="term" value="C:ATP-binding cassette (ABC) transporter complex"/>
    <property type="evidence" value="ECO:0007669"/>
    <property type="project" value="InterPro"/>
</dbReference>
<dbReference type="OrthoDB" id="9814902at2"/>
<gene>
    <name evidence="11" type="primary">ehuC</name>
    <name evidence="11" type="ORF">FQU76_10540</name>
</gene>
<feature type="transmembrane region" description="Helical" evidence="8">
    <location>
        <begin position="79"/>
        <end position="100"/>
    </location>
</feature>
<keyword evidence="3" id="KW-1003">Cell membrane</keyword>
<dbReference type="PANTHER" id="PTHR30614">
    <property type="entry name" value="MEMBRANE COMPONENT OF AMINO ACID ABC TRANSPORTER"/>
    <property type="match status" value="1"/>
</dbReference>
<name>A0A5B8JAJ5_9ACTN</name>
<feature type="transmembrane region" description="Helical" evidence="8">
    <location>
        <begin position="16"/>
        <end position="38"/>
    </location>
</feature>
<evidence type="ECO:0000256" key="5">
    <source>
        <dbReference type="ARBA" id="ARBA00022970"/>
    </source>
</evidence>
<evidence type="ECO:0000256" key="4">
    <source>
        <dbReference type="ARBA" id="ARBA00022692"/>
    </source>
</evidence>
<evidence type="ECO:0000313" key="12">
    <source>
        <dbReference type="Proteomes" id="UP000320580"/>
    </source>
</evidence>